<sequence length="90" mass="10521">MSNNSRTPRGKTRTFARLWMLFRTAPQLMLSSKVPLHLKAIFGAALVLYWILPDLMPFIPIDDMVFTMILIPWFTRIAEKYEQPTLPTRP</sequence>
<dbReference type="AlphaFoldDB" id="A0A1X7LIL5"/>
<dbReference type="EMBL" id="FXAZ01000005">
    <property type="protein sequence ID" value="SMG53728.1"/>
    <property type="molecule type" value="Genomic_DNA"/>
</dbReference>
<gene>
    <name evidence="2" type="ORF">SAMN06295960_3559</name>
</gene>
<dbReference type="OrthoDB" id="2657769at2"/>
<dbReference type="STRING" id="1852522.SAMN06295960_3559"/>
<feature type="transmembrane region" description="Helical" evidence="1">
    <location>
        <begin position="36"/>
        <end position="52"/>
    </location>
</feature>
<keyword evidence="1" id="KW-0472">Membrane</keyword>
<proteinExistence type="predicted"/>
<keyword evidence="1" id="KW-0812">Transmembrane</keyword>
<keyword evidence="1" id="KW-1133">Transmembrane helix</keyword>
<organism evidence="2 3">
    <name type="scientific">Paenibacillus aquistagni</name>
    <dbReference type="NCBI Taxonomy" id="1852522"/>
    <lineage>
        <taxon>Bacteria</taxon>
        <taxon>Bacillati</taxon>
        <taxon>Bacillota</taxon>
        <taxon>Bacilli</taxon>
        <taxon>Bacillales</taxon>
        <taxon>Paenibacillaceae</taxon>
        <taxon>Paenibacillus</taxon>
    </lineage>
</organism>
<dbReference type="RefSeq" id="WP_085496389.1">
    <property type="nucleotide sequence ID" value="NZ_FXAZ01000005.1"/>
</dbReference>
<evidence type="ECO:0000313" key="2">
    <source>
        <dbReference type="EMBL" id="SMG53728.1"/>
    </source>
</evidence>
<reference evidence="2 3" key="1">
    <citation type="submission" date="2017-04" db="EMBL/GenBank/DDBJ databases">
        <authorList>
            <person name="Afonso C.L."/>
            <person name="Miller P.J."/>
            <person name="Scott M.A."/>
            <person name="Spackman E."/>
            <person name="Goraichik I."/>
            <person name="Dimitrov K.M."/>
            <person name="Suarez D.L."/>
            <person name="Swayne D.E."/>
        </authorList>
    </citation>
    <scope>NUCLEOTIDE SEQUENCE [LARGE SCALE GENOMIC DNA]</scope>
    <source>
        <strain evidence="2 3">11</strain>
    </source>
</reference>
<evidence type="ECO:0000256" key="1">
    <source>
        <dbReference type="SAM" id="Phobius"/>
    </source>
</evidence>
<name>A0A1X7LIL5_9BACL</name>
<dbReference type="Proteomes" id="UP000193834">
    <property type="component" value="Unassembled WGS sequence"/>
</dbReference>
<evidence type="ECO:0000313" key="3">
    <source>
        <dbReference type="Proteomes" id="UP000193834"/>
    </source>
</evidence>
<keyword evidence="3" id="KW-1185">Reference proteome</keyword>
<accession>A0A1X7LIL5</accession>
<protein>
    <submittedName>
        <fullName evidence="2">Uncharacterized protein</fullName>
    </submittedName>
</protein>